<dbReference type="GO" id="GO:0051537">
    <property type="term" value="F:2 iron, 2 sulfur cluster binding"/>
    <property type="evidence" value="ECO:0007669"/>
    <property type="project" value="InterPro"/>
</dbReference>
<reference evidence="1 2" key="1">
    <citation type="submission" date="2018-02" db="EMBL/GenBank/DDBJ databases">
        <title>Genome sequences of Apibacter spp., gut symbionts of Asian honey bees.</title>
        <authorList>
            <person name="Kwong W.K."/>
            <person name="Steele M.I."/>
            <person name="Moran N.A."/>
        </authorList>
    </citation>
    <scope>NUCLEOTIDE SEQUENCE [LARGE SCALE GENOMIC DNA]</scope>
    <source>
        <strain evidence="2">wkB301</strain>
    </source>
</reference>
<comment type="caution">
    <text evidence="1">The sequence shown here is derived from an EMBL/GenBank/DDBJ whole genome shotgun (WGS) entry which is preliminary data.</text>
</comment>
<proteinExistence type="predicted"/>
<organism evidence="1 2">
    <name type="scientific">Apibacter adventoris</name>
    <dbReference type="NCBI Taxonomy" id="1679466"/>
    <lineage>
        <taxon>Bacteria</taxon>
        <taxon>Pseudomonadati</taxon>
        <taxon>Bacteroidota</taxon>
        <taxon>Flavobacteriia</taxon>
        <taxon>Flavobacteriales</taxon>
        <taxon>Weeksellaceae</taxon>
        <taxon>Apibacter</taxon>
    </lineage>
</organism>
<dbReference type="Proteomes" id="UP000238042">
    <property type="component" value="Unassembled WGS sequence"/>
</dbReference>
<dbReference type="InterPro" id="IPR036922">
    <property type="entry name" value="Rieske_2Fe-2S_sf"/>
</dbReference>
<evidence type="ECO:0008006" key="3">
    <source>
        <dbReference type="Google" id="ProtNLM"/>
    </source>
</evidence>
<dbReference type="EMBL" id="PSZM01000043">
    <property type="protein sequence ID" value="PQL91083.1"/>
    <property type="molecule type" value="Genomic_DNA"/>
</dbReference>
<accession>A0A2S8A951</accession>
<dbReference type="OrthoDB" id="1272144at2"/>
<protein>
    <recommendedName>
        <fullName evidence="3">Rieske domain-containing protein</fullName>
    </recommendedName>
</protein>
<dbReference type="SUPFAM" id="SSF50022">
    <property type="entry name" value="ISP domain"/>
    <property type="match status" value="1"/>
</dbReference>
<keyword evidence="2" id="KW-1185">Reference proteome</keyword>
<sequence>MQCENGDKTTDCFPKSTINYQVNLDLPAYQNLASINGWAYVPGGPLSGTNGLIIVKKGTYEFKAYDRNAPHICPTANSVLEVKDDIYIYCPEDNAKWILNSGQPLEVAGISPKTYPTHLIGNTLYISY</sequence>
<name>A0A2S8A951_9FLAO</name>
<evidence type="ECO:0000313" key="1">
    <source>
        <dbReference type="EMBL" id="PQL91083.1"/>
    </source>
</evidence>
<gene>
    <name evidence="1" type="ORF">C4S77_08875</name>
</gene>
<dbReference type="AlphaFoldDB" id="A0A2S8A951"/>
<evidence type="ECO:0000313" key="2">
    <source>
        <dbReference type="Proteomes" id="UP000238042"/>
    </source>
</evidence>